<evidence type="ECO:0000256" key="1">
    <source>
        <dbReference type="SAM" id="MobiDB-lite"/>
    </source>
</evidence>
<reference evidence="2" key="1">
    <citation type="submission" date="2022-10" db="EMBL/GenBank/DDBJ databases">
        <authorList>
            <person name="Chen Y."/>
            <person name="Dougan E. K."/>
            <person name="Chan C."/>
            <person name="Rhodes N."/>
            <person name="Thang M."/>
        </authorList>
    </citation>
    <scope>NUCLEOTIDE SEQUENCE</scope>
</reference>
<gene>
    <name evidence="2" type="ORF">C1SCF055_LOCUS1988</name>
</gene>
<reference evidence="3 4" key="2">
    <citation type="submission" date="2024-05" db="EMBL/GenBank/DDBJ databases">
        <authorList>
            <person name="Chen Y."/>
            <person name="Shah S."/>
            <person name="Dougan E. K."/>
            <person name="Thang M."/>
            <person name="Chan C."/>
        </authorList>
    </citation>
    <scope>NUCLEOTIDE SEQUENCE [LARGE SCALE GENOMIC DNA]</scope>
</reference>
<name>A0A9P1BHB1_9DINO</name>
<feature type="compositionally biased region" description="Basic and acidic residues" evidence="1">
    <location>
        <begin position="764"/>
        <end position="774"/>
    </location>
</feature>
<dbReference type="EMBL" id="CAMXCT020000079">
    <property type="protein sequence ID" value="CAL1126858.1"/>
    <property type="molecule type" value="Genomic_DNA"/>
</dbReference>
<proteinExistence type="predicted"/>
<evidence type="ECO:0000313" key="3">
    <source>
        <dbReference type="EMBL" id="CAL4760795.1"/>
    </source>
</evidence>
<keyword evidence="4" id="KW-1185">Reference proteome</keyword>
<dbReference type="EMBL" id="CAMXCT010000079">
    <property type="protein sequence ID" value="CAI3973483.1"/>
    <property type="molecule type" value="Genomic_DNA"/>
</dbReference>
<sequence length="797" mass="88948">MSGIFNVKSVSKLVENHVQPVLQSVPVASKEFYLSPWSFDFSEQSKYGEKGRFPTNLQFKAHFGSFLRNGYESSREPIDVRFPEQGTTIEPFSVQFVDGQNKMLIIQSILALDIKPEEIEEDHHFASVLASFRYISLANRRAEKTKPSCLDFVLIFREAARIKRQSSPHLSLRDCVWNAVAEYNKTVNKEATDAAVLNWAHRVQSDYNRKAPKNSSSKQKKMAQRDSAGLQDLFSLACFMTWLVPKMEVQLGAGSEVLSKIMETWEHGALDSELRAHVKGNDPSFDINKLAFFAEATGTVQEGHILEAQNAVANARKSSLQAGFNLFRTSLGNDQVLHERHLAASKTDEAKARSAVLGSLEADGEREKTISAISAKVVPWVQSTLMNCASGVRRSESERIIAWCNCVTAGVLSAGKTEFAVNTITSMAHSNPRQFVAVVVLPNRSGDLRLPTKQEKQEEDDDNDFEVKELGSMDAHMVTVEDEDDEDDKKQDSAELVLHEFVYKLKSYFLESERALRVRNCSMVFDENTVYGNRAGVHQCLLVTSNDKNNVFLKSKAWKTGVVQGAAMLPRADMLKVERCSKGFASEARLTRVQELKQHMAGISVVEKIIGSLTDPSDNYNIVVDLLGFDGWTAAFALNELCKGNKWATGTVCHCLHETSFVAEITSNKIFSLGREGTLKIPGFPNFKAVLTELRKSSVTTAKPEYSICTPLPDGGLVIKSALIDLWTIKNEGFKDEAEQLIRDHNNRFNPRGVKRGEPSNAENEAREEPERKRLCIEKAMNLSDESLLEDKLPSTT</sequence>
<organism evidence="2">
    <name type="scientific">Cladocopium goreaui</name>
    <dbReference type="NCBI Taxonomy" id="2562237"/>
    <lineage>
        <taxon>Eukaryota</taxon>
        <taxon>Sar</taxon>
        <taxon>Alveolata</taxon>
        <taxon>Dinophyceae</taxon>
        <taxon>Suessiales</taxon>
        <taxon>Symbiodiniaceae</taxon>
        <taxon>Cladocopium</taxon>
    </lineage>
</organism>
<evidence type="ECO:0000313" key="2">
    <source>
        <dbReference type="EMBL" id="CAI3973483.1"/>
    </source>
</evidence>
<comment type="caution">
    <text evidence="2">The sequence shown here is derived from an EMBL/GenBank/DDBJ whole genome shotgun (WGS) entry which is preliminary data.</text>
</comment>
<protein>
    <submittedName>
        <fullName evidence="2">Uncharacterized protein</fullName>
    </submittedName>
</protein>
<feature type="region of interest" description="Disordered" evidence="1">
    <location>
        <begin position="748"/>
        <end position="774"/>
    </location>
</feature>
<evidence type="ECO:0000313" key="4">
    <source>
        <dbReference type="Proteomes" id="UP001152797"/>
    </source>
</evidence>
<dbReference type="Proteomes" id="UP001152797">
    <property type="component" value="Unassembled WGS sequence"/>
</dbReference>
<dbReference type="EMBL" id="CAMXCT030000079">
    <property type="protein sequence ID" value="CAL4760795.1"/>
    <property type="molecule type" value="Genomic_DNA"/>
</dbReference>
<dbReference type="OrthoDB" id="436292at2759"/>
<dbReference type="AlphaFoldDB" id="A0A9P1BHB1"/>
<accession>A0A9P1BHB1</accession>